<keyword evidence="4" id="KW-1185">Reference proteome</keyword>
<evidence type="ECO:0000256" key="1">
    <source>
        <dbReference type="SAM" id="MobiDB-lite"/>
    </source>
</evidence>
<dbReference type="InterPro" id="IPR005162">
    <property type="entry name" value="Retrotrans_gag_dom"/>
</dbReference>
<dbReference type="Proteomes" id="UP001187192">
    <property type="component" value="Unassembled WGS sequence"/>
</dbReference>
<gene>
    <name evidence="3" type="ORF">TIFTF001_037214</name>
</gene>
<proteinExistence type="predicted"/>
<feature type="region of interest" description="Disordered" evidence="1">
    <location>
        <begin position="83"/>
        <end position="108"/>
    </location>
</feature>
<organism evidence="3 4">
    <name type="scientific">Ficus carica</name>
    <name type="common">Common fig</name>
    <dbReference type="NCBI Taxonomy" id="3494"/>
    <lineage>
        <taxon>Eukaryota</taxon>
        <taxon>Viridiplantae</taxon>
        <taxon>Streptophyta</taxon>
        <taxon>Embryophyta</taxon>
        <taxon>Tracheophyta</taxon>
        <taxon>Spermatophyta</taxon>
        <taxon>Magnoliopsida</taxon>
        <taxon>eudicotyledons</taxon>
        <taxon>Gunneridae</taxon>
        <taxon>Pentapetalae</taxon>
        <taxon>rosids</taxon>
        <taxon>fabids</taxon>
        <taxon>Rosales</taxon>
        <taxon>Moraceae</taxon>
        <taxon>Ficeae</taxon>
        <taxon>Ficus</taxon>
    </lineage>
</organism>
<dbReference type="AlphaFoldDB" id="A0AA88E4V0"/>
<protein>
    <recommendedName>
        <fullName evidence="2">Retrotransposon gag domain-containing protein</fullName>
    </recommendedName>
</protein>
<dbReference type="Pfam" id="PF03732">
    <property type="entry name" value="Retrotrans_gag"/>
    <property type="match status" value="1"/>
</dbReference>
<feature type="domain" description="Retrotransposon gag" evidence="2">
    <location>
        <begin position="2"/>
        <end position="64"/>
    </location>
</feature>
<reference evidence="3" key="1">
    <citation type="submission" date="2023-07" db="EMBL/GenBank/DDBJ databases">
        <title>draft genome sequence of fig (Ficus carica).</title>
        <authorList>
            <person name="Takahashi T."/>
            <person name="Nishimura K."/>
        </authorList>
    </citation>
    <scope>NUCLEOTIDE SEQUENCE</scope>
</reference>
<comment type="caution">
    <text evidence="3">The sequence shown here is derived from an EMBL/GenBank/DDBJ whole genome shotgun (WGS) entry which is preliminary data.</text>
</comment>
<evidence type="ECO:0000313" key="4">
    <source>
        <dbReference type="Proteomes" id="UP001187192"/>
    </source>
</evidence>
<evidence type="ECO:0000259" key="2">
    <source>
        <dbReference type="Pfam" id="PF03732"/>
    </source>
</evidence>
<accession>A0AA88E4V0</accession>
<name>A0AA88E4V0_FICCA</name>
<dbReference type="EMBL" id="BTGU01000561">
    <property type="protein sequence ID" value="GMN68157.1"/>
    <property type="molecule type" value="Genomic_DNA"/>
</dbReference>
<sequence>MTWNDFIQEFNDKFDNQMTMKVHQNKFNNIKKGYMSVTEVVRKFNKLARLCPHLMPTEDERIRALHTEYRLAQAKQERAKLFEENKKEKSQSKQNQEINRTVRETEPS</sequence>
<evidence type="ECO:0000313" key="3">
    <source>
        <dbReference type="EMBL" id="GMN68157.1"/>
    </source>
</evidence>